<dbReference type="InterPro" id="IPR028082">
    <property type="entry name" value="Peripla_BP_I"/>
</dbReference>
<dbReference type="GO" id="GO:0003700">
    <property type="term" value="F:DNA-binding transcription factor activity"/>
    <property type="evidence" value="ECO:0007669"/>
    <property type="project" value="TreeGrafter"/>
</dbReference>
<dbReference type="PANTHER" id="PTHR30146">
    <property type="entry name" value="LACI-RELATED TRANSCRIPTIONAL REPRESSOR"/>
    <property type="match status" value="1"/>
</dbReference>
<dbReference type="AlphaFoldDB" id="A0A414VY18"/>
<evidence type="ECO:0000256" key="3">
    <source>
        <dbReference type="ARBA" id="ARBA00023125"/>
    </source>
</evidence>
<gene>
    <name evidence="6" type="ORF">DW222_16210</name>
</gene>
<dbReference type="EMBL" id="QRJH01000011">
    <property type="protein sequence ID" value="RHH15618.1"/>
    <property type="molecule type" value="Genomic_DNA"/>
</dbReference>
<organism evidence="6 7">
    <name type="scientific">Blautia obeum</name>
    <dbReference type="NCBI Taxonomy" id="40520"/>
    <lineage>
        <taxon>Bacteria</taxon>
        <taxon>Bacillati</taxon>
        <taxon>Bacillota</taxon>
        <taxon>Clostridia</taxon>
        <taxon>Lachnospirales</taxon>
        <taxon>Lachnospiraceae</taxon>
        <taxon>Blautia</taxon>
    </lineage>
</organism>
<evidence type="ECO:0000256" key="2">
    <source>
        <dbReference type="ARBA" id="ARBA00023015"/>
    </source>
</evidence>
<dbReference type="CDD" id="cd06291">
    <property type="entry name" value="PBP1_Qymf-like"/>
    <property type="match status" value="1"/>
</dbReference>
<dbReference type="Gene3D" id="1.10.260.40">
    <property type="entry name" value="lambda repressor-like DNA-binding domains"/>
    <property type="match status" value="1"/>
</dbReference>
<dbReference type="Gene3D" id="3.40.50.2300">
    <property type="match status" value="2"/>
</dbReference>
<feature type="domain" description="HTH lacI-type" evidence="5">
    <location>
        <begin position="2"/>
        <end position="56"/>
    </location>
</feature>
<dbReference type="PRINTS" id="PR00036">
    <property type="entry name" value="HTHLACI"/>
</dbReference>
<dbReference type="Proteomes" id="UP000284024">
    <property type="component" value="Unassembled WGS sequence"/>
</dbReference>
<dbReference type="InterPro" id="IPR001761">
    <property type="entry name" value="Peripla_BP/Lac1_sug-bd_dom"/>
</dbReference>
<evidence type="ECO:0000256" key="4">
    <source>
        <dbReference type="ARBA" id="ARBA00023163"/>
    </source>
</evidence>
<accession>A0A414VY18</accession>
<dbReference type="InterPro" id="IPR000843">
    <property type="entry name" value="HTH_LacI"/>
</dbReference>
<keyword evidence="3 6" id="KW-0238">DNA-binding</keyword>
<comment type="caution">
    <text evidence="6">The sequence shown here is derived from an EMBL/GenBank/DDBJ whole genome shotgun (WGS) entry which is preliminary data.</text>
</comment>
<evidence type="ECO:0000313" key="7">
    <source>
        <dbReference type="Proteomes" id="UP000284024"/>
    </source>
</evidence>
<dbReference type="SUPFAM" id="SSF47413">
    <property type="entry name" value="lambda repressor-like DNA-binding domains"/>
    <property type="match status" value="1"/>
</dbReference>
<dbReference type="CDD" id="cd01392">
    <property type="entry name" value="HTH_LacI"/>
    <property type="match status" value="1"/>
</dbReference>
<evidence type="ECO:0000259" key="5">
    <source>
        <dbReference type="PROSITE" id="PS50932"/>
    </source>
</evidence>
<dbReference type="InterPro" id="IPR010982">
    <property type="entry name" value="Lambda_DNA-bd_dom_sf"/>
</dbReference>
<name>A0A414VY18_9FIRM</name>
<dbReference type="PROSITE" id="PS00356">
    <property type="entry name" value="HTH_LACI_1"/>
    <property type="match status" value="1"/>
</dbReference>
<sequence>MITIKEVAKEAGVSITTVSRVMNNRGYISAETRGKVEGAMKKLNYQPNQLARSFHSKKTFYIGLLIPDVTIPFFTEMTGRIETRLHKQGYKLFLCNAKGRGTDEVQYLNMLFQNKVDGIIIGTHMLKTEDYRAIELPVVALDVTLSDSIPIVSSDHAKGGRLATEEFVRNQCKCVIQLVGDVNIKTPSFIRNNVFSQILKENNIRCINYSMKNSELSRERYYSIAKKIFEEYPQIDGVFSTDLVVANVMKYLLDIGKKIPEDVKIVGYDGGDVAKLMYPSMTYVEQPFDLIADKIVDILLRKINGEKISSSIVLPEIKLVRGMTT</sequence>
<dbReference type="Pfam" id="PF00532">
    <property type="entry name" value="Peripla_BP_1"/>
    <property type="match status" value="1"/>
</dbReference>
<keyword evidence="4" id="KW-0804">Transcription</keyword>
<proteinExistence type="predicted"/>
<dbReference type="PANTHER" id="PTHR30146:SF95">
    <property type="entry name" value="RIBOSE OPERON REPRESSOR"/>
    <property type="match status" value="1"/>
</dbReference>
<dbReference type="Pfam" id="PF00356">
    <property type="entry name" value="LacI"/>
    <property type="match status" value="1"/>
</dbReference>
<keyword evidence="2" id="KW-0805">Transcription regulation</keyword>
<dbReference type="SMART" id="SM00354">
    <property type="entry name" value="HTH_LACI"/>
    <property type="match status" value="1"/>
</dbReference>
<keyword evidence="1" id="KW-0678">Repressor</keyword>
<evidence type="ECO:0000256" key="1">
    <source>
        <dbReference type="ARBA" id="ARBA00022491"/>
    </source>
</evidence>
<dbReference type="RefSeq" id="WP_118236099.1">
    <property type="nucleotide sequence ID" value="NZ_QRJH01000011.1"/>
</dbReference>
<reference evidence="6 7" key="1">
    <citation type="submission" date="2018-08" db="EMBL/GenBank/DDBJ databases">
        <title>A genome reference for cultivated species of the human gut microbiota.</title>
        <authorList>
            <person name="Zou Y."/>
            <person name="Xue W."/>
            <person name="Luo G."/>
        </authorList>
    </citation>
    <scope>NUCLEOTIDE SEQUENCE [LARGE SCALE GENOMIC DNA]</scope>
    <source>
        <strain evidence="6 7">AM18-2AC</strain>
    </source>
</reference>
<dbReference type="PROSITE" id="PS50932">
    <property type="entry name" value="HTH_LACI_2"/>
    <property type="match status" value="1"/>
</dbReference>
<evidence type="ECO:0000313" key="6">
    <source>
        <dbReference type="EMBL" id="RHH15618.1"/>
    </source>
</evidence>
<dbReference type="SUPFAM" id="SSF53822">
    <property type="entry name" value="Periplasmic binding protein-like I"/>
    <property type="match status" value="1"/>
</dbReference>
<protein>
    <submittedName>
        <fullName evidence="6">LacI family DNA-binding transcriptional regulator</fullName>
    </submittedName>
</protein>
<dbReference type="GO" id="GO:0000976">
    <property type="term" value="F:transcription cis-regulatory region binding"/>
    <property type="evidence" value="ECO:0007669"/>
    <property type="project" value="TreeGrafter"/>
</dbReference>